<dbReference type="PANTHER" id="PTHR43156">
    <property type="entry name" value="STAGE II SPORULATION PROTEIN E-RELATED"/>
    <property type="match status" value="1"/>
</dbReference>
<dbReference type="Pfam" id="PF17203">
    <property type="entry name" value="sCache_3_2"/>
    <property type="match status" value="1"/>
</dbReference>
<dbReference type="SUPFAM" id="SSF103190">
    <property type="entry name" value="Sensory domain-like"/>
    <property type="match status" value="1"/>
</dbReference>
<dbReference type="Proteomes" id="UP001577267">
    <property type="component" value="Unassembled WGS sequence"/>
</dbReference>
<feature type="domain" description="PAS" evidence="15">
    <location>
        <begin position="232"/>
        <end position="297"/>
    </location>
</feature>
<dbReference type="SMART" id="SM00091">
    <property type="entry name" value="PAS"/>
    <property type="match status" value="1"/>
</dbReference>
<dbReference type="InterPro" id="IPR035965">
    <property type="entry name" value="PAS-like_dom_sf"/>
</dbReference>
<dbReference type="InterPro" id="IPR036457">
    <property type="entry name" value="PPM-type-like_dom_sf"/>
</dbReference>
<evidence type="ECO:0000256" key="3">
    <source>
        <dbReference type="ARBA" id="ARBA00022553"/>
    </source>
</evidence>
<evidence type="ECO:0000313" key="18">
    <source>
        <dbReference type="Proteomes" id="UP001577267"/>
    </source>
</evidence>
<dbReference type="CDD" id="cd16936">
    <property type="entry name" value="HATPase_RsbW-like"/>
    <property type="match status" value="1"/>
</dbReference>
<dbReference type="SUPFAM" id="SSF55785">
    <property type="entry name" value="PYP-like sensor domain (PAS domain)"/>
    <property type="match status" value="1"/>
</dbReference>
<dbReference type="Gene3D" id="3.30.450.20">
    <property type="entry name" value="PAS domain"/>
    <property type="match status" value="2"/>
</dbReference>
<keyword evidence="3" id="KW-0597">Phosphoprotein</keyword>
<proteinExistence type="predicted"/>
<dbReference type="RefSeq" id="WP_375062702.1">
    <property type="nucleotide sequence ID" value="NZ_JBHGBT010000007.1"/>
</dbReference>
<comment type="subcellular location">
    <subcellularLocation>
        <location evidence="1">Cell membrane</location>
        <topology evidence="1">Multi-pass membrane protein</topology>
    </subcellularLocation>
</comment>
<protein>
    <submittedName>
        <fullName evidence="17">SpoIIE family protein phosphatase</fullName>
    </submittedName>
</protein>
<dbReference type="CDD" id="cd00130">
    <property type="entry name" value="PAS"/>
    <property type="match status" value="1"/>
</dbReference>
<evidence type="ECO:0000259" key="16">
    <source>
        <dbReference type="SMART" id="SM00331"/>
    </source>
</evidence>
<name>A0ABV4ZLA5_9ACTN</name>
<feature type="domain" description="GAF" evidence="14">
    <location>
        <begin position="345"/>
        <end position="527"/>
    </location>
</feature>
<evidence type="ECO:0000256" key="7">
    <source>
        <dbReference type="ARBA" id="ARBA00022777"/>
    </source>
</evidence>
<evidence type="ECO:0000256" key="10">
    <source>
        <dbReference type="ARBA" id="ARBA00022989"/>
    </source>
</evidence>
<feature type="transmembrane region" description="Helical" evidence="13">
    <location>
        <begin position="34"/>
        <end position="54"/>
    </location>
</feature>
<dbReference type="InterPro" id="IPR003594">
    <property type="entry name" value="HATPase_dom"/>
</dbReference>
<keyword evidence="18" id="KW-1185">Reference proteome</keyword>
<evidence type="ECO:0000256" key="2">
    <source>
        <dbReference type="ARBA" id="ARBA00022475"/>
    </source>
</evidence>
<keyword evidence="9" id="KW-0067">ATP-binding</keyword>
<accession>A0ABV4ZLA5</accession>
<dbReference type="InterPro" id="IPR029151">
    <property type="entry name" value="Sensor-like_sf"/>
</dbReference>
<evidence type="ECO:0000259" key="14">
    <source>
        <dbReference type="SMART" id="SM00065"/>
    </source>
</evidence>
<dbReference type="InterPro" id="IPR029016">
    <property type="entry name" value="GAF-like_dom_sf"/>
</dbReference>
<evidence type="ECO:0000256" key="13">
    <source>
        <dbReference type="SAM" id="Phobius"/>
    </source>
</evidence>
<dbReference type="InterPro" id="IPR036890">
    <property type="entry name" value="HATPase_C_sf"/>
</dbReference>
<keyword evidence="8" id="KW-0378">Hydrolase</keyword>
<dbReference type="SMART" id="SM00331">
    <property type="entry name" value="PP2C_SIG"/>
    <property type="match status" value="1"/>
</dbReference>
<dbReference type="SUPFAM" id="SSF81606">
    <property type="entry name" value="PP2C-like"/>
    <property type="match status" value="1"/>
</dbReference>
<dbReference type="Pfam" id="PF13581">
    <property type="entry name" value="HATPase_c_2"/>
    <property type="match status" value="1"/>
</dbReference>
<reference evidence="17 18" key="1">
    <citation type="submission" date="2024-09" db="EMBL/GenBank/DDBJ databases">
        <title>Draft genome sequence of multifaceted antimicrobials producing Streptomyces sp. strain FH1.</title>
        <authorList>
            <person name="Hassan F."/>
            <person name="Ali H."/>
            <person name="Hassan N."/>
            <person name="Nawaz A."/>
        </authorList>
    </citation>
    <scope>NUCLEOTIDE SEQUENCE [LARGE SCALE GENOMIC DNA]</scope>
    <source>
        <strain evidence="17 18">FH1</strain>
    </source>
</reference>
<dbReference type="Gene3D" id="3.30.565.10">
    <property type="entry name" value="Histidine kinase-like ATPase, C-terminal domain"/>
    <property type="match status" value="1"/>
</dbReference>
<keyword evidence="2" id="KW-1003">Cell membrane</keyword>
<dbReference type="EMBL" id="JBHGBT010000007">
    <property type="protein sequence ID" value="MFB4194719.1"/>
    <property type="molecule type" value="Genomic_DNA"/>
</dbReference>
<keyword evidence="4" id="KW-0808">Transferase</keyword>
<dbReference type="Gene3D" id="3.30.450.40">
    <property type="match status" value="1"/>
</dbReference>
<dbReference type="InterPro" id="IPR001932">
    <property type="entry name" value="PPM-type_phosphatase-like_dom"/>
</dbReference>
<evidence type="ECO:0000256" key="12">
    <source>
        <dbReference type="ARBA" id="ARBA00023136"/>
    </source>
</evidence>
<keyword evidence="12 13" id="KW-0472">Membrane</keyword>
<evidence type="ECO:0000256" key="9">
    <source>
        <dbReference type="ARBA" id="ARBA00022840"/>
    </source>
</evidence>
<evidence type="ECO:0000313" key="17">
    <source>
        <dbReference type="EMBL" id="MFB4194719.1"/>
    </source>
</evidence>
<dbReference type="SUPFAM" id="SSF55781">
    <property type="entry name" value="GAF domain-like"/>
    <property type="match status" value="1"/>
</dbReference>
<evidence type="ECO:0000256" key="5">
    <source>
        <dbReference type="ARBA" id="ARBA00022692"/>
    </source>
</evidence>
<dbReference type="InterPro" id="IPR033463">
    <property type="entry name" value="sCache_3"/>
</dbReference>
<dbReference type="SMART" id="SM00065">
    <property type="entry name" value="GAF"/>
    <property type="match status" value="1"/>
</dbReference>
<comment type="caution">
    <text evidence="17">The sequence shown here is derived from an EMBL/GenBank/DDBJ whole genome shotgun (WGS) entry which is preliminary data.</text>
</comment>
<dbReference type="Gene3D" id="3.60.40.10">
    <property type="entry name" value="PPM-type phosphatase domain"/>
    <property type="match status" value="1"/>
</dbReference>
<evidence type="ECO:0000256" key="6">
    <source>
        <dbReference type="ARBA" id="ARBA00022741"/>
    </source>
</evidence>
<evidence type="ECO:0000259" key="15">
    <source>
        <dbReference type="SMART" id="SM00091"/>
    </source>
</evidence>
<feature type="domain" description="PPM-type phosphatase" evidence="16">
    <location>
        <begin position="545"/>
        <end position="765"/>
    </location>
</feature>
<dbReference type="PANTHER" id="PTHR43156:SF2">
    <property type="entry name" value="STAGE II SPORULATION PROTEIN E"/>
    <property type="match status" value="1"/>
</dbReference>
<sequence>MTAFSRARNAARDGGRLASLRSALGVRSFVGQMFTLQVVTVLLLVTAAAITIYIQMDRNQHAAAFNRTLAVATTFANSPGLVEAMRSPDPTALLQPHTETVREALDAGAVVVVNTAGIRYTHTDPSLIGEQFVGDVQPALAGEIVQESLDAPLGPAVQSIVPVRDESGAVIGAVACGIQVETITVNFSARVPLLAGALGAVLLTLAGTAFITRRLLKQTRGLGPSEITRLYENHDAVLRSVREGVVILDGDQRLLLANEEARRLLELPEDAQGHPLGDLGLSPATTELLASAREATDEVHRFGGRLLAVNHRPMDLHGGPPGSVTTLRDSTELSVVAGRAEAAQRRLRLLYEASVRIGTTLEVVRTAEELTEVGVPEFADYITVDLVDEVVHGAEPGAGGTGMHRAATRGVRDDHPLYVTGGGVTLDTTAEEVRALLLGHARHERDLPGTTWWRAADPDHARELIDYGFHTLISAPLHARGVVLGVVNFWRAGASPAFSDDDLSLAEELAARTAVCVDNARRYAREHTMAVTLQRSLLPSALPPQNALEAASRYLPAQAGVGGDWFDVIPLSGTRVALVVGDVVGHGLYAAATMGRLRTAVHNFSALDLTPDELLGRLDELATRIDEDEAAEYGAGAITGATCLYAVYDPVDGSCAMARAGHLPPALVLPDGTVRFADLPAAPPLGVGGVPFETTTLDLPEGSRLVLYTDGLVESRTRDIDGGLERLRAALAASGPGPEQTCDTVLDRLLPDRPADDVALLVARTRTLAADQVASWDVPANPTAVAPLRAAVSRQLADWGLDETAFITELILSELITNAIRHASAPIRVRLLRDRALICEVSDSSSTSPHLRNATDTDEGGRGLFLVSQYADRWGTRYTPEGKVIWAEQRLPEDG</sequence>
<evidence type="ECO:0000256" key="1">
    <source>
        <dbReference type="ARBA" id="ARBA00004651"/>
    </source>
</evidence>
<feature type="transmembrane region" description="Helical" evidence="13">
    <location>
        <begin position="191"/>
        <end position="211"/>
    </location>
</feature>
<dbReference type="InterPro" id="IPR003018">
    <property type="entry name" value="GAF"/>
</dbReference>
<dbReference type="InterPro" id="IPR052016">
    <property type="entry name" value="Bact_Sigma-Reg"/>
</dbReference>
<dbReference type="Pfam" id="PF01590">
    <property type="entry name" value="GAF"/>
    <property type="match status" value="1"/>
</dbReference>
<evidence type="ECO:0000256" key="4">
    <source>
        <dbReference type="ARBA" id="ARBA00022679"/>
    </source>
</evidence>
<evidence type="ECO:0000256" key="8">
    <source>
        <dbReference type="ARBA" id="ARBA00022801"/>
    </source>
</evidence>
<dbReference type="SUPFAM" id="SSF55874">
    <property type="entry name" value="ATPase domain of HSP90 chaperone/DNA topoisomerase II/histidine kinase"/>
    <property type="match status" value="1"/>
</dbReference>
<keyword evidence="11" id="KW-0902">Two-component regulatory system</keyword>
<gene>
    <name evidence="17" type="ORF">ACE11A_10190</name>
</gene>
<keyword evidence="6" id="KW-0547">Nucleotide-binding</keyword>
<keyword evidence="10 13" id="KW-1133">Transmembrane helix</keyword>
<dbReference type="Pfam" id="PF07228">
    <property type="entry name" value="SpoIIE"/>
    <property type="match status" value="1"/>
</dbReference>
<dbReference type="InterPro" id="IPR000014">
    <property type="entry name" value="PAS"/>
</dbReference>
<keyword evidence="5 13" id="KW-0812">Transmembrane</keyword>
<organism evidence="17 18">
    <name type="scientific">Streptomyces carpaticus</name>
    <dbReference type="NCBI Taxonomy" id="285558"/>
    <lineage>
        <taxon>Bacteria</taxon>
        <taxon>Bacillati</taxon>
        <taxon>Actinomycetota</taxon>
        <taxon>Actinomycetes</taxon>
        <taxon>Kitasatosporales</taxon>
        <taxon>Streptomycetaceae</taxon>
        <taxon>Streptomyces</taxon>
    </lineage>
</organism>
<evidence type="ECO:0000256" key="11">
    <source>
        <dbReference type="ARBA" id="ARBA00023012"/>
    </source>
</evidence>
<keyword evidence="7" id="KW-0418">Kinase</keyword>